<evidence type="ECO:0000313" key="9">
    <source>
        <dbReference type="EMBL" id="CAB5016209.1"/>
    </source>
</evidence>
<dbReference type="EMBL" id="CAFAAV010000339">
    <property type="protein sequence ID" value="CAB4835820.1"/>
    <property type="molecule type" value="Genomic_DNA"/>
</dbReference>
<dbReference type="EMBL" id="CAFBOL010000135">
    <property type="protein sequence ID" value="CAB5016209.1"/>
    <property type="molecule type" value="Genomic_DNA"/>
</dbReference>
<keyword evidence="2" id="KW-0575">Peroxidase</keyword>
<accession>A0A6J6T3Z6</accession>
<dbReference type="EMBL" id="CAFBMT010000045">
    <property type="protein sequence ID" value="CAB4960216.1"/>
    <property type="molecule type" value="Genomic_DNA"/>
</dbReference>
<dbReference type="PANTHER" id="PTHR11592">
    <property type="entry name" value="GLUTATHIONE PEROXIDASE"/>
    <property type="match status" value="1"/>
</dbReference>
<organism evidence="5">
    <name type="scientific">freshwater metagenome</name>
    <dbReference type="NCBI Taxonomy" id="449393"/>
    <lineage>
        <taxon>unclassified sequences</taxon>
        <taxon>metagenomes</taxon>
        <taxon>ecological metagenomes</taxon>
    </lineage>
</organism>
<evidence type="ECO:0000256" key="2">
    <source>
        <dbReference type="ARBA" id="ARBA00022559"/>
    </source>
</evidence>
<dbReference type="PROSITE" id="PS00460">
    <property type="entry name" value="GLUTATHIONE_PEROXID_1"/>
    <property type="match status" value="1"/>
</dbReference>
<dbReference type="EMBL" id="CAEZYF010000026">
    <property type="protein sequence ID" value="CAB4741668.1"/>
    <property type="molecule type" value="Genomic_DNA"/>
</dbReference>
<evidence type="ECO:0000313" key="6">
    <source>
        <dbReference type="EMBL" id="CAB4835820.1"/>
    </source>
</evidence>
<proteinExistence type="inferred from homology"/>
<name>A0A6J6T3Z6_9ZZZZ</name>
<dbReference type="InterPro" id="IPR036249">
    <property type="entry name" value="Thioredoxin-like_sf"/>
</dbReference>
<keyword evidence="3" id="KW-0560">Oxidoreductase</keyword>
<protein>
    <submittedName>
        <fullName evidence="5">Unannotated protein</fullName>
    </submittedName>
</protein>
<dbReference type="GO" id="GO:0004601">
    <property type="term" value="F:peroxidase activity"/>
    <property type="evidence" value="ECO:0007669"/>
    <property type="project" value="UniProtKB-KW"/>
</dbReference>
<evidence type="ECO:0000256" key="3">
    <source>
        <dbReference type="ARBA" id="ARBA00023002"/>
    </source>
</evidence>
<dbReference type="GO" id="GO:0034599">
    <property type="term" value="P:cellular response to oxidative stress"/>
    <property type="evidence" value="ECO:0007669"/>
    <property type="project" value="TreeGrafter"/>
</dbReference>
<evidence type="ECO:0000313" key="5">
    <source>
        <dbReference type="EMBL" id="CAB4741668.1"/>
    </source>
</evidence>
<reference evidence="5" key="1">
    <citation type="submission" date="2020-05" db="EMBL/GenBank/DDBJ databases">
        <authorList>
            <person name="Chiriac C."/>
            <person name="Salcher M."/>
            <person name="Ghai R."/>
            <person name="Kavagutti S V."/>
        </authorList>
    </citation>
    <scope>NUCLEOTIDE SEQUENCE</scope>
</reference>
<dbReference type="SUPFAM" id="SSF52833">
    <property type="entry name" value="Thioredoxin-like"/>
    <property type="match status" value="1"/>
</dbReference>
<evidence type="ECO:0000256" key="1">
    <source>
        <dbReference type="ARBA" id="ARBA00006926"/>
    </source>
</evidence>
<evidence type="ECO:0000313" key="8">
    <source>
        <dbReference type="EMBL" id="CAB4960216.1"/>
    </source>
</evidence>
<dbReference type="PRINTS" id="PR01011">
    <property type="entry name" value="GLUTPROXDASE"/>
</dbReference>
<dbReference type="EMBL" id="CAFBIY010000235">
    <property type="protein sequence ID" value="CAB4853319.1"/>
    <property type="molecule type" value="Genomic_DNA"/>
</dbReference>
<dbReference type="PANTHER" id="PTHR11592:SF40">
    <property type="entry name" value="THIOREDOXIN_GLUTATHIONE PEROXIDASE BTUE"/>
    <property type="match status" value="1"/>
</dbReference>
<evidence type="ECO:0000313" key="4">
    <source>
        <dbReference type="EMBL" id="CAB4364903.1"/>
    </source>
</evidence>
<dbReference type="FunFam" id="3.40.30.10:FF:000010">
    <property type="entry name" value="Glutathione peroxidase"/>
    <property type="match status" value="1"/>
</dbReference>
<dbReference type="CDD" id="cd00340">
    <property type="entry name" value="GSH_Peroxidase"/>
    <property type="match status" value="1"/>
</dbReference>
<dbReference type="AlphaFoldDB" id="A0A6J6T3Z6"/>
<evidence type="ECO:0000313" key="7">
    <source>
        <dbReference type="EMBL" id="CAB4853319.1"/>
    </source>
</evidence>
<dbReference type="PROSITE" id="PS51355">
    <property type="entry name" value="GLUTATHIONE_PEROXID_3"/>
    <property type="match status" value="1"/>
</dbReference>
<comment type="similarity">
    <text evidence="1">Belongs to the glutathione peroxidase family.</text>
</comment>
<dbReference type="InterPro" id="IPR000889">
    <property type="entry name" value="Glutathione_peroxidase"/>
</dbReference>
<dbReference type="EMBL" id="CAESGF010000020">
    <property type="protein sequence ID" value="CAB4364903.1"/>
    <property type="molecule type" value="Genomic_DNA"/>
</dbReference>
<sequence>MSTIQEIPITTISGEATSLAAYEGSVLLLVNVASQCGLTPQYEALERLYEQRRGDGFAVLGFPANNFGAQEPGTDEEIVEFCNTNYSVQFPLFSKISVVGDDQHPLYSALTAAAPRAAGDPDAFRDRLRGFGMTPNEDPEVLWNFEKFLINKSGTVVARFAPTVAPDDPIVTAAIDAALAG</sequence>
<dbReference type="InterPro" id="IPR029759">
    <property type="entry name" value="GPX_AS"/>
</dbReference>
<dbReference type="Gene3D" id="3.40.30.10">
    <property type="entry name" value="Glutaredoxin"/>
    <property type="match status" value="1"/>
</dbReference>
<gene>
    <name evidence="5" type="ORF">UFOPK2656_02949</name>
    <name evidence="6" type="ORF">UFOPK3099_02892</name>
    <name evidence="7" type="ORF">UFOPK3267_02847</name>
    <name evidence="8" type="ORF">UFOPK3651_03460</name>
    <name evidence="9" type="ORF">UFOPK3931_03093</name>
    <name evidence="4" type="ORF">UFOPK4189_02660</name>
</gene>
<dbReference type="Pfam" id="PF00255">
    <property type="entry name" value="GSHPx"/>
    <property type="match status" value="1"/>
</dbReference>
<dbReference type="PIRSF" id="PIRSF000303">
    <property type="entry name" value="Glutathion_perox"/>
    <property type="match status" value="1"/>
</dbReference>